<keyword evidence="3" id="KW-0378">Hydrolase</keyword>
<comment type="similarity">
    <text evidence="1">Belongs to the peptidase C48 family.</text>
</comment>
<keyword evidence="6" id="KW-1185">Reference proteome</keyword>
<evidence type="ECO:0000256" key="2">
    <source>
        <dbReference type="ARBA" id="ARBA00022670"/>
    </source>
</evidence>
<dbReference type="AlphaFoldDB" id="A0A2Z7D1C7"/>
<name>A0A2Z7D1C7_9LAMI</name>
<keyword evidence="2 5" id="KW-0645">Protease</keyword>
<dbReference type="Proteomes" id="UP000250235">
    <property type="component" value="Unassembled WGS sequence"/>
</dbReference>
<dbReference type="OrthoDB" id="1930729at2759"/>
<organism evidence="5 6">
    <name type="scientific">Dorcoceras hygrometricum</name>
    <dbReference type="NCBI Taxonomy" id="472368"/>
    <lineage>
        <taxon>Eukaryota</taxon>
        <taxon>Viridiplantae</taxon>
        <taxon>Streptophyta</taxon>
        <taxon>Embryophyta</taxon>
        <taxon>Tracheophyta</taxon>
        <taxon>Spermatophyta</taxon>
        <taxon>Magnoliopsida</taxon>
        <taxon>eudicotyledons</taxon>
        <taxon>Gunneridae</taxon>
        <taxon>Pentapetalae</taxon>
        <taxon>asterids</taxon>
        <taxon>lamiids</taxon>
        <taxon>Lamiales</taxon>
        <taxon>Gesneriaceae</taxon>
        <taxon>Didymocarpoideae</taxon>
        <taxon>Trichosporeae</taxon>
        <taxon>Loxocarpinae</taxon>
        <taxon>Dorcoceras</taxon>
    </lineage>
</organism>
<evidence type="ECO:0000256" key="3">
    <source>
        <dbReference type="ARBA" id="ARBA00022801"/>
    </source>
</evidence>
<dbReference type="GO" id="GO:0008234">
    <property type="term" value="F:cysteine-type peptidase activity"/>
    <property type="evidence" value="ECO:0007669"/>
    <property type="project" value="InterPro"/>
</dbReference>
<dbReference type="Gene3D" id="3.40.395.10">
    <property type="entry name" value="Adenoviral Proteinase, Chain A"/>
    <property type="match status" value="1"/>
</dbReference>
<evidence type="ECO:0000259" key="4">
    <source>
        <dbReference type="PROSITE" id="PS50600"/>
    </source>
</evidence>
<sequence length="367" mass="41885">MVKRKETEAVDMELQERTFGTNHVGLTCSSTYPAIPEEDGFYRSHFPGISTITLVDLRARIDEYEGEIGVEVDLEKIKLARLAYEEVLFGLRKDLRARFEEVNILAKKRKRDPNFSGFGSLHLSGFVQPLQMLAYEVYNGVAEAFATRREDADVSLPQMCHWVTRKWHKNHASSLNDVVWDAYSEGTRPRDQQSRSLKLHVDECFRGLLELQKAYPYIFRGDVAMMDSFFPQIVQGAFIEGGPTNVQSMLVYTRGEIDDWPTISWDKAAFILVPYYFNGHWVFVRIVPKVKKLSILDSDRSVDSNGKILLDLVTPLARMMPHILMAMGVQTDTDTQWNIVRPKEFPKKSLRGECGVYAIAAATFTLA</sequence>
<accession>A0A2Z7D1C7</accession>
<dbReference type="InterPro" id="IPR003653">
    <property type="entry name" value="Peptidase_C48_C"/>
</dbReference>
<feature type="domain" description="Ubiquitin-like protease family profile" evidence="4">
    <location>
        <begin position="145"/>
        <end position="365"/>
    </location>
</feature>
<gene>
    <name evidence="5" type="ORF">F511_13143</name>
</gene>
<dbReference type="InterPro" id="IPR038765">
    <property type="entry name" value="Papain-like_cys_pep_sf"/>
</dbReference>
<evidence type="ECO:0000313" key="5">
    <source>
        <dbReference type="EMBL" id="KZV50946.1"/>
    </source>
</evidence>
<dbReference type="PROSITE" id="PS50600">
    <property type="entry name" value="ULP_PROTEASE"/>
    <property type="match status" value="1"/>
</dbReference>
<proteinExistence type="inferred from homology"/>
<dbReference type="Pfam" id="PF02902">
    <property type="entry name" value="Peptidase_C48"/>
    <property type="match status" value="1"/>
</dbReference>
<dbReference type="SUPFAM" id="SSF54001">
    <property type="entry name" value="Cysteine proteinases"/>
    <property type="match status" value="1"/>
</dbReference>
<reference evidence="5 6" key="1">
    <citation type="journal article" date="2015" name="Proc. Natl. Acad. Sci. U.S.A.">
        <title>The resurrection genome of Boea hygrometrica: A blueprint for survival of dehydration.</title>
        <authorList>
            <person name="Xiao L."/>
            <person name="Yang G."/>
            <person name="Zhang L."/>
            <person name="Yang X."/>
            <person name="Zhao S."/>
            <person name="Ji Z."/>
            <person name="Zhou Q."/>
            <person name="Hu M."/>
            <person name="Wang Y."/>
            <person name="Chen M."/>
            <person name="Xu Y."/>
            <person name="Jin H."/>
            <person name="Xiao X."/>
            <person name="Hu G."/>
            <person name="Bao F."/>
            <person name="Hu Y."/>
            <person name="Wan P."/>
            <person name="Li L."/>
            <person name="Deng X."/>
            <person name="Kuang T."/>
            <person name="Xiang C."/>
            <person name="Zhu J.K."/>
            <person name="Oliver M.J."/>
            <person name="He Y."/>
        </authorList>
    </citation>
    <scope>NUCLEOTIDE SEQUENCE [LARGE SCALE GENOMIC DNA]</scope>
    <source>
        <strain evidence="6">cv. XS01</strain>
    </source>
</reference>
<protein>
    <submittedName>
        <fullName evidence="5">Sentrin-specific protease 1-like</fullName>
    </submittedName>
</protein>
<dbReference type="EMBL" id="KQ992316">
    <property type="protein sequence ID" value="KZV50946.1"/>
    <property type="molecule type" value="Genomic_DNA"/>
</dbReference>
<dbReference type="GO" id="GO:0006508">
    <property type="term" value="P:proteolysis"/>
    <property type="evidence" value="ECO:0007669"/>
    <property type="project" value="UniProtKB-KW"/>
</dbReference>
<evidence type="ECO:0000313" key="6">
    <source>
        <dbReference type="Proteomes" id="UP000250235"/>
    </source>
</evidence>
<evidence type="ECO:0000256" key="1">
    <source>
        <dbReference type="ARBA" id="ARBA00005234"/>
    </source>
</evidence>